<reference evidence="4" key="1">
    <citation type="submission" date="2018-05" db="EMBL/GenBank/DDBJ databases">
        <authorList>
            <person name="Lanie J.A."/>
            <person name="Ng W.-L."/>
            <person name="Kazmierczak K.M."/>
            <person name="Andrzejewski T.M."/>
            <person name="Davidsen T.M."/>
            <person name="Wayne K.J."/>
            <person name="Tettelin H."/>
            <person name="Glass J.I."/>
            <person name="Rusch D."/>
            <person name="Podicherti R."/>
            <person name="Tsui H.-C.T."/>
            <person name="Winkler M.E."/>
        </authorList>
    </citation>
    <scope>NUCLEOTIDE SEQUENCE</scope>
</reference>
<evidence type="ECO:0008006" key="5">
    <source>
        <dbReference type="Google" id="ProtNLM"/>
    </source>
</evidence>
<feature type="coiled-coil region" evidence="3">
    <location>
        <begin position="84"/>
        <end position="118"/>
    </location>
</feature>
<dbReference type="EMBL" id="UINC01002204">
    <property type="protein sequence ID" value="SUZ94107.1"/>
    <property type="molecule type" value="Genomic_DNA"/>
</dbReference>
<dbReference type="PANTHER" id="PTHR35089">
    <property type="entry name" value="CHAPERONE PROTEIN SKP"/>
    <property type="match status" value="1"/>
</dbReference>
<evidence type="ECO:0000256" key="1">
    <source>
        <dbReference type="ARBA" id="ARBA00009091"/>
    </source>
</evidence>
<organism evidence="4">
    <name type="scientific">marine metagenome</name>
    <dbReference type="NCBI Taxonomy" id="408172"/>
    <lineage>
        <taxon>unclassified sequences</taxon>
        <taxon>metagenomes</taxon>
        <taxon>ecological metagenomes</taxon>
    </lineage>
</organism>
<evidence type="ECO:0000256" key="3">
    <source>
        <dbReference type="SAM" id="Coils"/>
    </source>
</evidence>
<dbReference type="PIRSF" id="PIRSF002094">
    <property type="entry name" value="OMP26_Skp"/>
    <property type="match status" value="1"/>
</dbReference>
<dbReference type="AlphaFoldDB" id="A0A381RVU7"/>
<dbReference type="GO" id="GO:0005829">
    <property type="term" value="C:cytosol"/>
    <property type="evidence" value="ECO:0007669"/>
    <property type="project" value="TreeGrafter"/>
</dbReference>
<protein>
    <recommendedName>
        <fullName evidence="5">OmpH family outer membrane protein</fullName>
    </recommendedName>
</protein>
<dbReference type="InterPro" id="IPR024930">
    <property type="entry name" value="Skp_dom_sf"/>
</dbReference>
<proteinExistence type="inferred from homology"/>
<name>A0A381RVU7_9ZZZZ</name>
<dbReference type="SMART" id="SM00935">
    <property type="entry name" value="OmpH"/>
    <property type="match status" value="1"/>
</dbReference>
<accession>A0A381RVU7</accession>
<dbReference type="GO" id="GO:0051082">
    <property type="term" value="F:unfolded protein binding"/>
    <property type="evidence" value="ECO:0007669"/>
    <property type="project" value="InterPro"/>
</dbReference>
<dbReference type="Pfam" id="PF03938">
    <property type="entry name" value="OmpH"/>
    <property type="match status" value="1"/>
</dbReference>
<evidence type="ECO:0000256" key="2">
    <source>
        <dbReference type="ARBA" id="ARBA00022729"/>
    </source>
</evidence>
<sequence>MNFLKIKLITKIAAAVLLCISISPVISQELKIGFVNVPILQQRAPQAQASMEALTTEFQPRQREIIAKQKEFDDLNQKVQRDIAVMGEIERRNAERDLRELQRELTRLQTEFNEDLNLRRNEELGKLNQSLLGEISSYAQSEGYDLVLSDGVLYASTPINITGAVLQAMEENFQGSENN</sequence>
<dbReference type="InterPro" id="IPR005632">
    <property type="entry name" value="Chaperone_Skp"/>
</dbReference>
<gene>
    <name evidence="4" type="ORF">METZ01_LOCUS46961</name>
</gene>
<evidence type="ECO:0000313" key="4">
    <source>
        <dbReference type="EMBL" id="SUZ94107.1"/>
    </source>
</evidence>
<comment type="similarity">
    <text evidence="1">Belongs to the Skp family.</text>
</comment>
<dbReference type="Gene3D" id="3.30.910.20">
    <property type="entry name" value="Skp domain"/>
    <property type="match status" value="1"/>
</dbReference>
<keyword evidence="3" id="KW-0175">Coiled coil</keyword>
<keyword evidence="2" id="KW-0732">Signal</keyword>
<dbReference type="PANTHER" id="PTHR35089:SF1">
    <property type="entry name" value="CHAPERONE PROTEIN SKP"/>
    <property type="match status" value="1"/>
</dbReference>
<dbReference type="SUPFAM" id="SSF111384">
    <property type="entry name" value="OmpH-like"/>
    <property type="match status" value="1"/>
</dbReference>
<dbReference type="GO" id="GO:0050821">
    <property type="term" value="P:protein stabilization"/>
    <property type="evidence" value="ECO:0007669"/>
    <property type="project" value="TreeGrafter"/>
</dbReference>